<dbReference type="KEGG" id="blac:94343954"/>
<sequence length="71" mass="8208">MTWHTKYSIPEVGTTLPCHSFRPAEEAWKIKEASARMATEQLQHDHVLETSQEASWTASRFRISTEVYARS</sequence>
<keyword evidence="2" id="KW-1185">Reference proteome</keyword>
<comment type="caution">
    <text evidence="1">The sequence shown here is derived from an EMBL/GenBank/DDBJ whole genome shotgun (WGS) entry which is preliminary data.</text>
</comment>
<dbReference type="RefSeq" id="XP_067819752.1">
    <property type="nucleotide sequence ID" value="XM_067958283.1"/>
</dbReference>
<dbReference type="OrthoDB" id="75169at2759"/>
<accession>A0A976FNX9</accession>
<protein>
    <submittedName>
        <fullName evidence="1">Uncharacterized protein</fullName>
    </submittedName>
</protein>
<gene>
    <name evidence="1" type="ORF">CCR75_000175</name>
</gene>
<dbReference type="Proteomes" id="UP000294530">
    <property type="component" value="Unassembled WGS sequence"/>
</dbReference>
<organism evidence="1 2">
    <name type="scientific">Bremia lactucae</name>
    <name type="common">Lettuce downy mildew</name>
    <dbReference type="NCBI Taxonomy" id="4779"/>
    <lineage>
        <taxon>Eukaryota</taxon>
        <taxon>Sar</taxon>
        <taxon>Stramenopiles</taxon>
        <taxon>Oomycota</taxon>
        <taxon>Peronosporomycetes</taxon>
        <taxon>Peronosporales</taxon>
        <taxon>Peronosporaceae</taxon>
        <taxon>Bremia</taxon>
    </lineage>
</organism>
<name>A0A976FNX9_BRELC</name>
<reference evidence="1 2" key="1">
    <citation type="journal article" date="2021" name="Genome Biol.">
        <title>AFLAP: assembly-free linkage analysis pipeline using k-mers from genome sequencing data.</title>
        <authorList>
            <person name="Fletcher K."/>
            <person name="Zhang L."/>
            <person name="Gil J."/>
            <person name="Han R."/>
            <person name="Cavanaugh K."/>
            <person name="Michelmore R."/>
        </authorList>
    </citation>
    <scope>NUCLEOTIDE SEQUENCE [LARGE SCALE GENOMIC DNA]</scope>
    <source>
        <strain evidence="1 2">SF5</strain>
    </source>
</reference>
<proteinExistence type="predicted"/>
<dbReference type="EMBL" id="SHOA02000010">
    <property type="protein sequence ID" value="TDH70253.1"/>
    <property type="molecule type" value="Genomic_DNA"/>
</dbReference>
<evidence type="ECO:0000313" key="2">
    <source>
        <dbReference type="Proteomes" id="UP000294530"/>
    </source>
</evidence>
<dbReference type="GeneID" id="94343954"/>
<evidence type="ECO:0000313" key="1">
    <source>
        <dbReference type="EMBL" id="TDH70253.1"/>
    </source>
</evidence>
<dbReference type="AlphaFoldDB" id="A0A976FNX9"/>